<comment type="caution">
    <text evidence="1">The sequence shown here is derived from an EMBL/GenBank/DDBJ whole genome shotgun (WGS) entry which is preliminary data.</text>
</comment>
<reference evidence="1 2" key="1">
    <citation type="submission" date="2019-07" db="EMBL/GenBank/DDBJ databases">
        <title>The Draft Genome Sequence of Rhizobium tropici SARCC-755 Associated with Superior Nodulation on Pigeonpea (Cajanus cajan (L.) Millsp.).</title>
        <authorList>
            <person name="Bopape F.L."/>
            <person name="Hassen A.I."/>
            <person name="Swanevelder Z.H."/>
            <person name="Gwata E.T."/>
        </authorList>
    </citation>
    <scope>NUCLEOTIDE SEQUENCE [LARGE SCALE GENOMIC DNA]</scope>
    <source>
        <strain evidence="1 2">SARCC-755</strain>
    </source>
</reference>
<dbReference type="OrthoDB" id="7187254at2"/>
<evidence type="ECO:0000313" key="2">
    <source>
        <dbReference type="Proteomes" id="UP000323608"/>
    </source>
</evidence>
<dbReference type="RefSeq" id="WP_149636470.1">
    <property type="nucleotide sequence ID" value="NZ_VNIP01000010.1"/>
</dbReference>
<gene>
    <name evidence="1" type="ORF">FP026_20665</name>
</gene>
<dbReference type="Proteomes" id="UP000323608">
    <property type="component" value="Unassembled WGS sequence"/>
</dbReference>
<dbReference type="AlphaFoldDB" id="A0A5B0VWH7"/>
<accession>A0A5B0VWH7</accession>
<evidence type="ECO:0000313" key="1">
    <source>
        <dbReference type="EMBL" id="KAA1178867.1"/>
    </source>
</evidence>
<organism evidence="1 2">
    <name type="scientific">Rhizobium tropici</name>
    <dbReference type="NCBI Taxonomy" id="398"/>
    <lineage>
        <taxon>Bacteria</taxon>
        <taxon>Pseudomonadati</taxon>
        <taxon>Pseudomonadota</taxon>
        <taxon>Alphaproteobacteria</taxon>
        <taxon>Hyphomicrobiales</taxon>
        <taxon>Rhizobiaceae</taxon>
        <taxon>Rhizobium/Agrobacterium group</taxon>
        <taxon>Rhizobium</taxon>
    </lineage>
</organism>
<proteinExistence type="predicted"/>
<dbReference type="EMBL" id="VNIP01000010">
    <property type="protein sequence ID" value="KAA1178867.1"/>
    <property type="molecule type" value="Genomic_DNA"/>
</dbReference>
<protein>
    <submittedName>
        <fullName evidence="1">Anti-sigma factor</fullName>
    </submittedName>
</protein>
<sequence>MNERKPNVTEADLHAFADGLLPSEKQAELQAWLTENPEDAAAVAAWQVQNDEIRAMFSPYAISKDGDADLFSKSRNTSSAGAAASQSSRKLTMLAASLALFVAGAVAGHFGPDLFARPELKLTSIEALPQQAHSAFVVYASDVRHPVEVGADQEAHLATWLGKRMNVAGLKVPSLQTLGFHLVGGRLLPINGTPGALFMYENASGQRLTVLVGRNSGNTTTSFRFASDNAIETFYWIDGDLGYAVTGEISRDMLRQVADECYRQFSS</sequence>
<name>A0A5B0VWH7_RHITR</name>